<reference evidence="3 4" key="1">
    <citation type="submission" date="2020-08" db="EMBL/GenBank/DDBJ databases">
        <title>Sequencing the genomes of 1000 actinobacteria strains.</title>
        <authorList>
            <person name="Klenk H.-P."/>
        </authorList>
    </citation>
    <scope>NUCLEOTIDE SEQUENCE [LARGE SCALE GENOMIC DNA]</scope>
    <source>
        <strain evidence="3 4">DSM 43768</strain>
    </source>
</reference>
<dbReference type="AlphaFoldDB" id="A0A7X0U6M7"/>
<dbReference type="Proteomes" id="UP000565579">
    <property type="component" value="Unassembled WGS sequence"/>
</dbReference>
<feature type="signal peptide" evidence="2">
    <location>
        <begin position="1"/>
        <end position="33"/>
    </location>
</feature>
<keyword evidence="2" id="KW-0732">Signal</keyword>
<sequence length="63" mass="6383">MSKLMGALTRLTTYAIAVAAAGLFLSAPSVAYADEAIPADTPSSPLVSETPAESVQSIHFGGM</sequence>
<evidence type="ECO:0000313" key="4">
    <source>
        <dbReference type="Proteomes" id="UP000565579"/>
    </source>
</evidence>
<evidence type="ECO:0000256" key="2">
    <source>
        <dbReference type="SAM" id="SignalP"/>
    </source>
</evidence>
<comment type="caution">
    <text evidence="3">The sequence shown here is derived from an EMBL/GenBank/DDBJ whole genome shotgun (WGS) entry which is preliminary data.</text>
</comment>
<dbReference type="RefSeq" id="WP_185112823.1">
    <property type="nucleotide sequence ID" value="NZ_BAAAXY010000038.1"/>
</dbReference>
<organism evidence="3 4">
    <name type="scientific">Nonomuraea rubra</name>
    <dbReference type="NCBI Taxonomy" id="46180"/>
    <lineage>
        <taxon>Bacteria</taxon>
        <taxon>Bacillati</taxon>
        <taxon>Actinomycetota</taxon>
        <taxon>Actinomycetes</taxon>
        <taxon>Streptosporangiales</taxon>
        <taxon>Streptosporangiaceae</taxon>
        <taxon>Nonomuraea</taxon>
    </lineage>
</organism>
<protein>
    <submittedName>
        <fullName evidence="3">Uncharacterized protein</fullName>
    </submittedName>
</protein>
<evidence type="ECO:0000256" key="1">
    <source>
        <dbReference type="SAM" id="MobiDB-lite"/>
    </source>
</evidence>
<gene>
    <name evidence="3" type="ORF">HD593_012127</name>
</gene>
<feature type="chain" id="PRO_5030933802" evidence="2">
    <location>
        <begin position="34"/>
        <end position="63"/>
    </location>
</feature>
<keyword evidence="4" id="KW-1185">Reference proteome</keyword>
<evidence type="ECO:0000313" key="3">
    <source>
        <dbReference type="EMBL" id="MBB6557237.1"/>
    </source>
</evidence>
<name>A0A7X0U6M7_9ACTN</name>
<proteinExistence type="predicted"/>
<accession>A0A7X0U6M7</accession>
<dbReference type="EMBL" id="JACHMI010000002">
    <property type="protein sequence ID" value="MBB6557237.1"/>
    <property type="molecule type" value="Genomic_DNA"/>
</dbReference>
<feature type="compositionally biased region" description="Polar residues" evidence="1">
    <location>
        <begin position="41"/>
        <end position="57"/>
    </location>
</feature>
<feature type="region of interest" description="Disordered" evidence="1">
    <location>
        <begin position="41"/>
        <end position="63"/>
    </location>
</feature>